<dbReference type="InterPro" id="IPR003660">
    <property type="entry name" value="HAMP_dom"/>
</dbReference>
<dbReference type="AlphaFoldDB" id="A0A6G7V9B9"/>
<keyword evidence="5" id="KW-0597">Phosphoprotein</keyword>
<evidence type="ECO:0000256" key="11">
    <source>
        <dbReference type="SAM" id="Phobius"/>
    </source>
</evidence>
<evidence type="ECO:0000256" key="2">
    <source>
        <dbReference type="ARBA" id="ARBA00004651"/>
    </source>
</evidence>
<dbReference type="SMART" id="SM00388">
    <property type="entry name" value="HisKA"/>
    <property type="match status" value="1"/>
</dbReference>
<dbReference type="GO" id="GO:0000155">
    <property type="term" value="F:phosphorelay sensor kinase activity"/>
    <property type="evidence" value="ECO:0007669"/>
    <property type="project" value="InterPro"/>
</dbReference>
<keyword evidence="15" id="KW-1185">Reference proteome</keyword>
<evidence type="ECO:0000256" key="7">
    <source>
        <dbReference type="ARBA" id="ARBA00022741"/>
    </source>
</evidence>
<dbReference type="SUPFAM" id="SSF47384">
    <property type="entry name" value="Homodimeric domain of signal transducing histidine kinase"/>
    <property type="match status" value="1"/>
</dbReference>
<keyword evidence="9" id="KW-0067">ATP-binding</keyword>
<dbReference type="InterPro" id="IPR036097">
    <property type="entry name" value="HisK_dim/P_sf"/>
</dbReference>
<dbReference type="SMART" id="SM00387">
    <property type="entry name" value="HATPase_c"/>
    <property type="match status" value="1"/>
</dbReference>
<keyword evidence="8" id="KW-0418">Kinase</keyword>
<evidence type="ECO:0000256" key="5">
    <source>
        <dbReference type="ARBA" id="ARBA00022553"/>
    </source>
</evidence>
<dbReference type="Pfam" id="PF02518">
    <property type="entry name" value="HATPase_c"/>
    <property type="match status" value="1"/>
</dbReference>
<feature type="transmembrane region" description="Helical" evidence="11">
    <location>
        <begin position="151"/>
        <end position="171"/>
    </location>
</feature>
<reference evidence="15" key="1">
    <citation type="submission" date="2020-01" db="EMBL/GenBank/DDBJ databases">
        <title>Caldichromatium gen. nov., sp. nov., a thermophilic purple sulfur bacterium member of the family Chromatiaceae isolated from Nakabusa hot spring, Japan.</title>
        <authorList>
            <person name="Saini M.K."/>
            <person name="Hanada S."/>
            <person name="Tank M."/>
        </authorList>
    </citation>
    <scope>NUCLEOTIDE SEQUENCE [LARGE SCALE GENOMIC DNA]</scope>
    <source>
        <strain evidence="15">No.7</strain>
    </source>
</reference>
<evidence type="ECO:0000256" key="4">
    <source>
        <dbReference type="ARBA" id="ARBA00022475"/>
    </source>
</evidence>
<keyword evidence="4" id="KW-1003">Cell membrane</keyword>
<dbReference type="InterPro" id="IPR036890">
    <property type="entry name" value="HATPase_C_sf"/>
</dbReference>
<dbReference type="RefSeq" id="WP_166268963.1">
    <property type="nucleotide sequence ID" value="NZ_CP048029.1"/>
</dbReference>
<dbReference type="KEGG" id="cjap:GWK36_00020"/>
<organism evidence="14 15">
    <name type="scientific">Caldichromatium japonicum</name>
    <dbReference type="NCBI Taxonomy" id="2699430"/>
    <lineage>
        <taxon>Bacteria</taxon>
        <taxon>Pseudomonadati</taxon>
        <taxon>Pseudomonadota</taxon>
        <taxon>Gammaproteobacteria</taxon>
        <taxon>Chromatiales</taxon>
        <taxon>Chromatiaceae</taxon>
        <taxon>Caldichromatium</taxon>
    </lineage>
</organism>
<comment type="catalytic activity">
    <reaction evidence="1">
        <text>ATP + protein L-histidine = ADP + protein N-phospho-L-histidine.</text>
        <dbReference type="EC" id="2.7.13.3"/>
    </reaction>
</comment>
<dbReference type="InterPro" id="IPR004358">
    <property type="entry name" value="Sig_transdc_His_kin-like_C"/>
</dbReference>
<keyword evidence="6" id="KW-0808">Transferase</keyword>
<evidence type="ECO:0000256" key="3">
    <source>
        <dbReference type="ARBA" id="ARBA00012438"/>
    </source>
</evidence>
<dbReference type="SMART" id="SM00304">
    <property type="entry name" value="HAMP"/>
    <property type="match status" value="1"/>
</dbReference>
<dbReference type="InterPro" id="IPR050980">
    <property type="entry name" value="2C_sensor_his_kinase"/>
</dbReference>
<keyword evidence="11" id="KW-0812">Transmembrane</keyword>
<feature type="transmembrane region" description="Helical" evidence="11">
    <location>
        <begin position="121"/>
        <end position="139"/>
    </location>
</feature>
<dbReference type="Pfam" id="PF00672">
    <property type="entry name" value="HAMP"/>
    <property type="match status" value="1"/>
</dbReference>
<evidence type="ECO:0000256" key="9">
    <source>
        <dbReference type="ARBA" id="ARBA00022840"/>
    </source>
</evidence>
<keyword evidence="11" id="KW-0472">Membrane</keyword>
<protein>
    <recommendedName>
        <fullName evidence="3">histidine kinase</fullName>
        <ecNumber evidence="3">2.7.13.3</ecNumber>
    </recommendedName>
</protein>
<evidence type="ECO:0000259" key="12">
    <source>
        <dbReference type="PROSITE" id="PS50109"/>
    </source>
</evidence>
<dbReference type="GO" id="GO:0005524">
    <property type="term" value="F:ATP binding"/>
    <property type="evidence" value="ECO:0007669"/>
    <property type="project" value="UniProtKB-KW"/>
</dbReference>
<dbReference type="PROSITE" id="PS50885">
    <property type="entry name" value="HAMP"/>
    <property type="match status" value="1"/>
</dbReference>
<dbReference type="Gene3D" id="3.30.565.10">
    <property type="entry name" value="Histidine kinase-like ATPase, C-terminal domain"/>
    <property type="match status" value="1"/>
</dbReference>
<dbReference type="Pfam" id="PF00512">
    <property type="entry name" value="HisKA"/>
    <property type="match status" value="1"/>
</dbReference>
<dbReference type="InterPro" id="IPR003594">
    <property type="entry name" value="HATPase_dom"/>
</dbReference>
<dbReference type="EMBL" id="CP048029">
    <property type="protein sequence ID" value="QIK36649.1"/>
    <property type="molecule type" value="Genomic_DNA"/>
</dbReference>
<keyword evidence="7" id="KW-0547">Nucleotide-binding</keyword>
<dbReference type="CDD" id="cd00082">
    <property type="entry name" value="HisKA"/>
    <property type="match status" value="1"/>
</dbReference>
<evidence type="ECO:0000256" key="8">
    <source>
        <dbReference type="ARBA" id="ARBA00022777"/>
    </source>
</evidence>
<feature type="domain" description="HAMP" evidence="13">
    <location>
        <begin position="172"/>
        <end position="224"/>
    </location>
</feature>
<dbReference type="SUPFAM" id="SSF55874">
    <property type="entry name" value="ATPase domain of HSP90 chaperone/DNA topoisomerase II/histidine kinase"/>
    <property type="match status" value="1"/>
</dbReference>
<evidence type="ECO:0000256" key="1">
    <source>
        <dbReference type="ARBA" id="ARBA00000085"/>
    </source>
</evidence>
<feature type="domain" description="Histidine kinase" evidence="12">
    <location>
        <begin position="232"/>
        <end position="434"/>
    </location>
</feature>
<evidence type="ECO:0000259" key="13">
    <source>
        <dbReference type="PROSITE" id="PS50885"/>
    </source>
</evidence>
<accession>A0A6G7V9B9</accession>
<proteinExistence type="predicted"/>
<keyword evidence="10" id="KW-0175">Coiled coil</keyword>
<dbReference type="PANTHER" id="PTHR44936:SF10">
    <property type="entry name" value="SENSOR PROTEIN RSTB"/>
    <property type="match status" value="1"/>
</dbReference>
<dbReference type="Gene3D" id="6.10.340.10">
    <property type="match status" value="1"/>
</dbReference>
<dbReference type="InterPro" id="IPR005467">
    <property type="entry name" value="His_kinase_dom"/>
</dbReference>
<evidence type="ECO:0000256" key="10">
    <source>
        <dbReference type="SAM" id="Coils"/>
    </source>
</evidence>
<sequence>MKPLRLAHQTALLLAAAFLGVELLASLSFAAFIMLPLAQRSTDDLAGLMILAAQTWVELPPETRPAFEHELMDNYQLALRAEPAGQGRDEWHPPYFYLLEAALSRRLGESRHLASERIGDVIWYWADIPTGAGMLAVGLPRARLATQPYSAIALALGGGFALASGFAWWLAQRISAPLARFEAAAIRIGEGEYPELLLETGPAEIVSLARRFNALACQVHHLLSARTTLLAGVSHDLRTPFARMRLALEMLRSNPSPALIERLERDIEEMNALIATLFDLARGLEREPPQESDLAILFNELAEMAATAGRQISMHCPPCPRPIARHALQRALSNLLDNALRHAPVGPIELVCVEDKGSCRLGVLDRGPGIPPERIESMFEPFQRLESSRSPQTGGVGLGLAIVRELARVNGWQVRLEPRPGGGLVAWVEIPAKSGWQGRGRP</sequence>
<dbReference type="Gene3D" id="1.10.287.130">
    <property type="match status" value="1"/>
</dbReference>
<comment type="subcellular location">
    <subcellularLocation>
        <location evidence="2">Cell membrane</location>
        <topology evidence="2">Multi-pass membrane protein</topology>
    </subcellularLocation>
</comment>
<gene>
    <name evidence="14" type="ORF">GWK36_00020</name>
</gene>
<feature type="coiled-coil region" evidence="10">
    <location>
        <begin position="260"/>
        <end position="287"/>
    </location>
</feature>
<dbReference type="Proteomes" id="UP000502699">
    <property type="component" value="Chromosome"/>
</dbReference>
<dbReference type="GO" id="GO:0005886">
    <property type="term" value="C:plasma membrane"/>
    <property type="evidence" value="ECO:0007669"/>
    <property type="project" value="UniProtKB-SubCell"/>
</dbReference>
<evidence type="ECO:0000313" key="14">
    <source>
        <dbReference type="EMBL" id="QIK36649.1"/>
    </source>
</evidence>
<dbReference type="PROSITE" id="PS50109">
    <property type="entry name" value="HIS_KIN"/>
    <property type="match status" value="1"/>
</dbReference>
<dbReference type="EC" id="2.7.13.3" evidence="3"/>
<keyword evidence="11" id="KW-1133">Transmembrane helix</keyword>
<name>A0A6G7V9B9_9GAMM</name>
<dbReference type="CDD" id="cd06225">
    <property type="entry name" value="HAMP"/>
    <property type="match status" value="1"/>
</dbReference>
<evidence type="ECO:0000313" key="15">
    <source>
        <dbReference type="Proteomes" id="UP000502699"/>
    </source>
</evidence>
<dbReference type="InterPro" id="IPR003661">
    <property type="entry name" value="HisK_dim/P_dom"/>
</dbReference>
<dbReference type="PRINTS" id="PR00344">
    <property type="entry name" value="BCTRLSENSOR"/>
</dbReference>
<dbReference type="PANTHER" id="PTHR44936">
    <property type="entry name" value="SENSOR PROTEIN CREC"/>
    <property type="match status" value="1"/>
</dbReference>
<evidence type="ECO:0000256" key="6">
    <source>
        <dbReference type="ARBA" id="ARBA00022679"/>
    </source>
</evidence>